<gene>
    <name evidence="2" type="ORF">ABCR88_16380</name>
</gene>
<sequence length="366" mass="41821">MSACQVLIQEFALWLCRPTTGVTDLTQAQLEAEMPSREEGLWLWGFLNKKLKERKLLERAEHLAGLDTTQKARLQEWIHATTRIGAYFESPPITATIPLEYPFTGDPQGDAHKKNLQDLMEAFYNKGLKDGLPYLSNGTPTSDKKQLLKYEDFRDEFLKFHKGDKHLDARHVCVMCGGELRNISVDHWIPKSAYPLLSVCAENLVPICGECNGPQNKAARAVHSAGSFQEWFHPYKRNPAGTLKLEFDDDKLGITLSSTRTADTQRVANLNTLLNLEDRWTRELKGENRKLFKSILTRQRKNDAPTTIQGIYQQVKDWTDGLSETEPNYEVHQALAKALCDPRRIAAWKRDLDDAWNEDRKKPLTT</sequence>
<evidence type="ECO:0000313" key="2">
    <source>
        <dbReference type="EMBL" id="XBY27341.1"/>
    </source>
</evidence>
<evidence type="ECO:0000259" key="1">
    <source>
        <dbReference type="SMART" id="SM00507"/>
    </source>
</evidence>
<proteinExistence type="predicted"/>
<keyword evidence="2" id="KW-0255">Endonuclease</keyword>
<dbReference type="RefSeq" id="WP_325984633.1">
    <property type="nucleotide sequence ID" value="NZ_CP158490.1"/>
</dbReference>
<reference evidence="2" key="1">
    <citation type="submission" date="2024-06" db="EMBL/GenBank/DDBJ databases">
        <authorList>
            <person name="Wu L."/>
        </authorList>
    </citation>
    <scope>NUCLEOTIDE SEQUENCE</scope>
    <source>
        <strain evidence="2">W17</strain>
    </source>
</reference>
<accession>A0AAU7X6K0</accession>
<name>A0AAU7X6K0_9PSED</name>
<dbReference type="SMART" id="SM00507">
    <property type="entry name" value="HNHc"/>
    <property type="match status" value="1"/>
</dbReference>
<dbReference type="CDD" id="cd00085">
    <property type="entry name" value="HNHc"/>
    <property type="match status" value="1"/>
</dbReference>
<dbReference type="InterPro" id="IPR003615">
    <property type="entry name" value="HNH_nuc"/>
</dbReference>
<protein>
    <submittedName>
        <fullName evidence="2">HNH endonuclease signature motif containing protein</fullName>
    </submittedName>
</protein>
<dbReference type="Gene3D" id="1.10.30.50">
    <property type="match status" value="1"/>
</dbReference>
<keyword evidence="2" id="KW-0540">Nuclease</keyword>
<dbReference type="GO" id="GO:0004519">
    <property type="term" value="F:endonuclease activity"/>
    <property type="evidence" value="ECO:0007669"/>
    <property type="project" value="UniProtKB-KW"/>
</dbReference>
<keyword evidence="2" id="KW-0378">Hydrolase</keyword>
<dbReference type="AlphaFoldDB" id="A0AAU7X6K0"/>
<feature type="domain" description="HNH nuclease" evidence="1">
    <location>
        <begin position="162"/>
        <end position="213"/>
    </location>
</feature>
<dbReference type="EMBL" id="CP158490">
    <property type="protein sequence ID" value="XBY27341.1"/>
    <property type="molecule type" value="Genomic_DNA"/>
</dbReference>
<organism evidence="2">
    <name type="scientific">Pseudomonas sp. W17</name>
    <dbReference type="NCBI Taxonomy" id="3144407"/>
    <lineage>
        <taxon>Bacteria</taxon>
        <taxon>Pseudomonadati</taxon>
        <taxon>Pseudomonadota</taxon>
        <taxon>Gammaproteobacteria</taxon>
        <taxon>Pseudomonadales</taxon>
        <taxon>Pseudomonadaceae</taxon>
        <taxon>Pseudomonas</taxon>
    </lineage>
</organism>